<comment type="caution">
    <text evidence="5">The sequence shown here is derived from an EMBL/GenBank/DDBJ whole genome shotgun (WGS) entry which is preliminary data.</text>
</comment>
<dbReference type="InterPro" id="IPR001034">
    <property type="entry name" value="DeoR_HTH"/>
</dbReference>
<evidence type="ECO:0000256" key="3">
    <source>
        <dbReference type="SAM" id="SignalP"/>
    </source>
</evidence>
<evidence type="ECO:0000256" key="1">
    <source>
        <dbReference type="ARBA" id="ARBA00023015"/>
    </source>
</evidence>
<dbReference type="PANTHER" id="PTHR34580:SF1">
    <property type="entry name" value="PROTEIN PAFC"/>
    <property type="match status" value="1"/>
</dbReference>
<dbReference type="InterPro" id="IPR036388">
    <property type="entry name" value="WH-like_DNA-bd_sf"/>
</dbReference>
<dbReference type="PANTHER" id="PTHR34580">
    <property type="match status" value="1"/>
</dbReference>
<protein>
    <submittedName>
        <fullName evidence="5">WYL domain-containing protein</fullName>
    </submittedName>
</protein>
<feature type="signal peptide" evidence="3">
    <location>
        <begin position="1"/>
        <end position="20"/>
    </location>
</feature>
<dbReference type="Pfam" id="PF08279">
    <property type="entry name" value="HTH_11"/>
    <property type="match status" value="1"/>
</dbReference>
<dbReference type="PROSITE" id="PS52050">
    <property type="entry name" value="WYL"/>
    <property type="match status" value="1"/>
</dbReference>
<gene>
    <name evidence="5" type="ORF">RQP53_02290</name>
</gene>
<dbReference type="InterPro" id="IPR051534">
    <property type="entry name" value="CBASS_pafABC_assoc_protein"/>
</dbReference>
<sequence length="338" mass="36674">MRSSRLLGLLMLLQWRGRMAAPALAREFEVTVRTIYRDVDALSAAGVPIYAERGAQGGIALHEGWRTQVTGLSADEAGSLPLLGLGSAARELGLGDAALAAQLKLMASLPPDAGASAQRMAERFHIDPLPWYQRAESPPWLPQLATAVLQSRCVRIHYQSWKARRWQTLAPLGLVLKGGLWYLVALRVHDAEADAKLAAKAEQPRNYRVSSIAALEVLERAFKRPRRFALAQHWPAAVASFEQGLLAGQARVRISELGCQILRAQNAIAAEHFSASCAPSETAGWFEGGLPIEGIDQAARQLLALGAEVKVLSPRALQQRLLQEAHAVLTHYAGDATN</sequence>
<proteinExistence type="predicted"/>
<reference evidence="5" key="1">
    <citation type="submission" date="2023-09" db="EMBL/GenBank/DDBJ databases">
        <title>Paucibacter sp. APW11 Genome sequencing and assembly.</title>
        <authorList>
            <person name="Kim I."/>
        </authorList>
    </citation>
    <scope>NUCLEOTIDE SEQUENCE</scope>
    <source>
        <strain evidence="5">APW11</strain>
    </source>
</reference>
<evidence type="ECO:0000256" key="2">
    <source>
        <dbReference type="ARBA" id="ARBA00023163"/>
    </source>
</evidence>
<keyword evidence="3" id="KW-0732">Signal</keyword>
<dbReference type="InterPro" id="IPR013196">
    <property type="entry name" value="HTH_11"/>
</dbReference>
<dbReference type="PROSITE" id="PS51000">
    <property type="entry name" value="HTH_DEOR_2"/>
    <property type="match status" value="1"/>
</dbReference>
<dbReference type="InterPro" id="IPR036390">
    <property type="entry name" value="WH_DNA-bd_sf"/>
</dbReference>
<organism evidence="5 6">
    <name type="scientific">Roseateles aquae</name>
    <dbReference type="NCBI Taxonomy" id="3077235"/>
    <lineage>
        <taxon>Bacteria</taxon>
        <taxon>Pseudomonadati</taxon>
        <taxon>Pseudomonadota</taxon>
        <taxon>Betaproteobacteria</taxon>
        <taxon>Burkholderiales</taxon>
        <taxon>Sphaerotilaceae</taxon>
        <taxon>Roseateles</taxon>
    </lineage>
</organism>
<dbReference type="Gene3D" id="1.10.10.10">
    <property type="entry name" value="Winged helix-like DNA-binding domain superfamily/Winged helix DNA-binding domain"/>
    <property type="match status" value="1"/>
</dbReference>
<evidence type="ECO:0000313" key="6">
    <source>
        <dbReference type="Proteomes" id="UP001246372"/>
    </source>
</evidence>
<evidence type="ECO:0000259" key="4">
    <source>
        <dbReference type="PROSITE" id="PS51000"/>
    </source>
</evidence>
<feature type="domain" description="HTH deoR-type" evidence="4">
    <location>
        <begin position="2"/>
        <end position="57"/>
    </location>
</feature>
<keyword evidence="1" id="KW-0805">Transcription regulation</keyword>
<name>A0ABU3P6B5_9BURK</name>
<dbReference type="RefSeq" id="WP_315648388.1">
    <property type="nucleotide sequence ID" value="NZ_JAVXZY010000001.1"/>
</dbReference>
<keyword evidence="2" id="KW-0804">Transcription</keyword>
<accession>A0ABU3P6B5</accession>
<keyword evidence="6" id="KW-1185">Reference proteome</keyword>
<dbReference type="Proteomes" id="UP001246372">
    <property type="component" value="Unassembled WGS sequence"/>
</dbReference>
<dbReference type="InterPro" id="IPR026881">
    <property type="entry name" value="WYL_dom"/>
</dbReference>
<dbReference type="Pfam" id="PF25583">
    <property type="entry name" value="WCX"/>
    <property type="match status" value="1"/>
</dbReference>
<feature type="chain" id="PRO_5046315155" evidence="3">
    <location>
        <begin position="21"/>
        <end position="338"/>
    </location>
</feature>
<dbReference type="InterPro" id="IPR057727">
    <property type="entry name" value="WCX_dom"/>
</dbReference>
<evidence type="ECO:0000313" key="5">
    <source>
        <dbReference type="EMBL" id="MDT8998098.1"/>
    </source>
</evidence>
<dbReference type="SUPFAM" id="SSF46785">
    <property type="entry name" value="Winged helix' DNA-binding domain"/>
    <property type="match status" value="1"/>
</dbReference>
<dbReference type="Pfam" id="PF13280">
    <property type="entry name" value="WYL"/>
    <property type="match status" value="1"/>
</dbReference>
<dbReference type="EMBL" id="JAVXZY010000001">
    <property type="protein sequence ID" value="MDT8998098.1"/>
    <property type="molecule type" value="Genomic_DNA"/>
</dbReference>